<dbReference type="SUPFAM" id="SSF140990">
    <property type="entry name" value="FtsH protease domain-like"/>
    <property type="match status" value="1"/>
</dbReference>
<proteinExistence type="inferred from homology"/>
<evidence type="ECO:0000256" key="2">
    <source>
        <dbReference type="ARBA" id="ARBA00004225"/>
    </source>
</evidence>
<comment type="similarity">
    <text evidence="4">In the N-terminal section; belongs to the AAA ATPase family.</text>
</comment>
<dbReference type="InterPro" id="IPR003959">
    <property type="entry name" value="ATPase_AAA_core"/>
</dbReference>
<dbReference type="Gene3D" id="1.10.8.60">
    <property type="match status" value="1"/>
</dbReference>
<keyword evidence="11 18" id="KW-0067">ATP-binding</keyword>
<keyword evidence="14" id="KW-0496">Mitochondrion</keyword>
<evidence type="ECO:0000256" key="15">
    <source>
        <dbReference type="ARBA" id="ARBA00023136"/>
    </source>
</evidence>
<comment type="subunit">
    <text evidence="17">Component of the 850 kDa m-AAA protease complex, a heterohexamer composed of YTA12/RCA1 and YTA10/AFG3. Associates with the prohibitin complex, composed of PHB1 and PHB2, inhibiting the activity of the m-AAA protease complex.</text>
</comment>
<evidence type="ECO:0000256" key="5">
    <source>
        <dbReference type="ARBA" id="ARBA00022670"/>
    </source>
</evidence>
<dbReference type="GO" id="GO:0140567">
    <property type="term" value="F:membrane protein dislocase activity"/>
    <property type="evidence" value="ECO:0007669"/>
    <property type="project" value="UniProtKB-ARBA"/>
</dbReference>
<dbReference type="STRING" id="857566.A0A1E3PEY3"/>
<dbReference type="Pfam" id="PF06480">
    <property type="entry name" value="FtsH_ext"/>
    <property type="match status" value="1"/>
</dbReference>
<evidence type="ECO:0000256" key="3">
    <source>
        <dbReference type="ARBA" id="ARBA00010044"/>
    </source>
</evidence>
<accession>A0A1E3PEY3</accession>
<dbReference type="PANTHER" id="PTHR43655">
    <property type="entry name" value="ATP-DEPENDENT PROTEASE"/>
    <property type="match status" value="1"/>
</dbReference>
<dbReference type="Pfam" id="PF17862">
    <property type="entry name" value="AAA_lid_3"/>
    <property type="match status" value="1"/>
</dbReference>
<name>A0A1E3PEY3_9ASCO</name>
<dbReference type="GO" id="GO:0065003">
    <property type="term" value="P:protein-containing complex assembly"/>
    <property type="evidence" value="ECO:0007669"/>
    <property type="project" value="UniProtKB-ARBA"/>
</dbReference>
<evidence type="ECO:0000256" key="12">
    <source>
        <dbReference type="ARBA" id="ARBA00022989"/>
    </source>
</evidence>
<dbReference type="GO" id="GO:0034982">
    <property type="term" value="P:mitochondrial protein processing"/>
    <property type="evidence" value="ECO:0007669"/>
    <property type="project" value="TreeGrafter"/>
</dbReference>
<dbReference type="PROSITE" id="PS00674">
    <property type="entry name" value="AAA"/>
    <property type="match status" value="1"/>
</dbReference>
<keyword evidence="6 19" id="KW-0812">Transmembrane</keyword>
<dbReference type="FunFam" id="1.10.8.60:FF:000019">
    <property type="entry name" value="AFG3-like AAA ATPase 2"/>
    <property type="match status" value="1"/>
</dbReference>
<keyword evidence="9" id="KW-0378">Hydrolase</keyword>
<dbReference type="InterPro" id="IPR037219">
    <property type="entry name" value="Peptidase_M41-like"/>
</dbReference>
<keyword evidence="13" id="KW-0482">Metalloprotease</keyword>
<evidence type="ECO:0000256" key="4">
    <source>
        <dbReference type="ARBA" id="ARBA00010550"/>
    </source>
</evidence>
<dbReference type="Pfam" id="PF00004">
    <property type="entry name" value="AAA"/>
    <property type="match status" value="1"/>
</dbReference>
<keyword evidence="7" id="KW-0479">Metal-binding</keyword>
<evidence type="ECO:0000256" key="7">
    <source>
        <dbReference type="ARBA" id="ARBA00022723"/>
    </source>
</evidence>
<evidence type="ECO:0000256" key="10">
    <source>
        <dbReference type="ARBA" id="ARBA00022833"/>
    </source>
</evidence>
<dbReference type="Gene3D" id="3.40.1690.20">
    <property type="match status" value="1"/>
</dbReference>
<dbReference type="GO" id="GO:0004222">
    <property type="term" value="F:metalloendopeptidase activity"/>
    <property type="evidence" value="ECO:0007669"/>
    <property type="project" value="InterPro"/>
</dbReference>
<organism evidence="21 22">
    <name type="scientific">Nadsonia fulvescens var. elongata DSM 6958</name>
    <dbReference type="NCBI Taxonomy" id="857566"/>
    <lineage>
        <taxon>Eukaryota</taxon>
        <taxon>Fungi</taxon>
        <taxon>Dikarya</taxon>
        <taxon>Ascomycota</taxon>
        <taxon>Saccharomycotina</taxon>
        <taxon>Dipodascomycetes</taxon>
        <taxon>Dipodascales</taxon>
        <taxon>Dipodascales incertae sedis</taxon>
        <taxon>Nadsonia</taxon>
    </lineage>
</organism>
<dbReference type="GO" id="GO:0097002">
    <property type="term" value="C:mitochondrial inner boundary membrane"/>
    <property type="evidence" value="ECO:0007669"/>
    <property type="project" value="UniProtKB-ARBA"/>
</dbReference>
<keyword evidence="22" id="KW-1185">Reference proteome</keyword>
<dbReference type="InterPro" id="IPR050928">
    <property type="entry name" value="ATP-dep_Zn_Metalloprotease"/>
</dbReference>
<evidence type="ECO:0000256" key="13">
    <source>
        <dbReference type="ARBA" id="ARBA00023049"/>
    </source>
</evidence>
<comment type="subcellular location">
    <subcellularLocation>
        <location evidence="2">Mitochondrion membrane</location>
        <topology evidence="2">Multi-pass membrane protein</topology>
    </subcellularLocation>
</comment>
<dbReference type="GO" id="GO:0030163">
    <property type="term" value="P:protein catabolic process"/>
    <property type="evidence" value="ECO:0007669"/>
    <property type="project" value="UniProtKB-ARBA"/>
</dbReference>
<dbReference type="SUPFAM" id="SSF52540">
    <property type="entry name" value="P-loop containing nucleoside triphosphate hydrolases"/>
    <property type="match status" value="1"/>
</dbReference>
<evidence type="ECO:0000256" key="8">
    <source>
        <dbReference type="ARBA" id="ARBA00022741"/>
    </source>
</evidence>
<evidence type="ECO:0000313" key="22">
    <source>
        <dbReference type="Proteomes" id="UP000095009"/>
    </source>
</evidence>
<dbReference type="GO" id="GO:0005524">
    <property type="term" value="F:ATP binding"/>
    <property type="evidence" value="ECO:0007669"/>
    <property type="project" value="UniProtKB-KW"/>
</dbReference>
<comment type="similarity">
    <text evidence="3">In the C-terminal section; belongs to the peptidase M41 family.</text>
</comment>
<dbReference type="Gene3D" id="1.20.58.760">
    <property type="entry name" value="Peptidase M41"/>
    <property type="match status" value="1"/>
</dbReference>
<evidence type="ECO:0000256" key="6">
    <source>
        <dbReference type="ARBA" id="ARBA00022692"/>
    </source>
</evidence>
<evidence type="ECO:0000313" key="21">
    <source>
        <dbReference type="EMBL" id="ODQ63928.1"/>
    </source>
</evidence>
<dbReference type="InterPro" id="IPR027417">
    <property type="entry name" value="P-loop_NTPase"/>
</dbReference>
<dbReference type="OrthoDB" id="1413014at2759"/>
<evidence type="ECO:0000256" key="11">
    <source>
        <dbReference type="ARBA" id="ARBA00022840"/>
    </source>
</evidence>
<evidence type="ECO:0000256" key="1">
    <source>
        <dbReference type="ARBA" id="ARBA00001947"/>
    </source>
</evidence>
<dbReference type="InterPro" id="IPR003960">
    <property type="entry name" value="ATPase_AAA_CS"/>
</dbReference>
<feature type="domain" description="AAA+ ATPase" evidence="20">
    <location>
        <begin position="192"/>
        <end position="332"/>
    </location>
</feature>
<dbReference type="FunFam" id="1.20.58.760:FF:000003">
    <property type="entry name" value="AFG3-like AAA ATPase 2"/>
    <property type="match status" value="1"/>
</dbReference>
<dbReference type="InterPro" id="IPR011546">
    <property type="entry name" value="Pept_M41_FtsH_extracell"/>
</dbReference>
<dbReference type="HAMAP" id="MF_01458">
    <property type="entry name" value="FtsH"/>
    <property type="match status" value="1"/>
</dbReference>
<dbReference type="EMBL" id="KV454413">
    <property type="protein sequence ID" value="ODQ63928.1"/>
    <property type="molecule type" value="Genomic_DNA"/>
</dbReference>
<dbReference type="GO" id="GO:0004176">
    <property type="term" value="F:ATP-dependent peptidase activity"/>
    <property type="evidence" value="ECO:0007669"/>
    <property type="project" value="InterPro"/>
</dbReference>
<protein>
    <submittedName>
        <fullName evidence="21">ATP-dependent metallopeptidase Hfl</fullName>
    </submittedName>
</protein>
<dbReference type="GO" id="GO:0008270">
    <property type="term" value="F:zinc ion binding"/>
    <property type="evidence" value="ECO:0007669"/>
    <property type="project" value="InterPro"/>
</dbReference>
<dbReference type="SMART" id="SM00382">
    <property type="entry name" value="AAA"/>
    <property type="match status" value="1"/>
</dbReference>
<dbReference type="CDD" id="cd19501">
    <property type="entry name" value="RecA-like_FtsH"/>
    <property type="match status" value="1"/>
</dbReference>
<keyword evidence="15 19" id="KW-0472">Membrane</keyword>
<keyword evidence="5" id="KW-0645">Protease</keyword>
<evidence type="ECO:0000256" key="14">
    <source>
        <dbReference type="ARBA" id="ARBA00023128"/>
    </source>
</evidence>
<evidence type="ECO:0000259" key="20">
    <source>
        <dbReference type="SMART" id="SM00382"/>
    </source>
</evidence>
<dbReference type="Pfam" id="PF01434">
    <property type="entry name" value="Peptidase_M41"/>
    <property type="match status" value="1"/>
</dbReference>
<dbReference type="InterPro" id="IPR041569">
    <property type="entry name" value="AAA_lid_3"/>
</dbReference>
<reference evidence="21 22" key="1">
    <citation type="journal article" date="2016" name="Proc. Natl. Acad. Sci. U.S.A.">
        <title>Comparative genomics of biotechnologically important yeasts.</title>
        <authorList>
            <person name="Riley R."/>
            <person name="Haridas S."/>
            <person name="Wolfe K.H."/>
            <person name="Lopes M.R."/>
            <person name="Hittinger C.T."/>
            <person name="Goeker M."/>
            <person name="Salamov A.A."/>
            <person name="Wisecaver J.H."/>
            <person name="Long T.M."/>
            <person name="Calvey C.H."/>
            <person name="Aerts A.L."/>
            <person name="Barry K.W."/>
            <person name="Choi C."/>
            <person name="Clum A."/>
            <person name="Coughlan A.Y."/>
            <person name="Deshpande S."/>
            <person name="Douglass A.P."/>
            <person name="Hanson S.J."/>
            <person name="Klenk H.-P."/>
            <person name="LaButti K.M."/>
            <person name="Lapidus A."/>
            <person name="Lindquist E.A."/>
            <person name="Lipzen A.M."/>
            <person name="Meier-Kolthoff J.P."/>
            <person name="Ohm R.A."/>
            <person name="Otillar R.P."/>
            <person name="Pangilinan J.L."/>
            <person name="Peng Y."/>
            <person name="Rokas A."/>
            <person name="Rosa C.A."/>
            <person name="Scheuner C."/>
            <person name="Sibirny A.A."/>
            <person name="Slot J.C."/>
            <person name="Stielow J.B."/>
            <person name="Sun H."/>
            <person name="Kurtzman C.P."/>
            <person name="Blackwell M."/>
            <person name="Grigoriev I.V."/>
            <person name="Jeffries T.W."/>
        </authorList>
    </citation>
    <scope>NUCLEOTIDE SEQUENCE [LARGE SCALE GENOMIC DNA]</scope>
    <source>
        <strain evidence="21 22">DSM 6958</strain>
    </source>
</reference>
<keyword evidence="10" id="KW-0862">Zinc</keyword>
<feature type="transmembrane region" description="Helical" evidence="19">
    <location>
        <begin position="99"/>
        <end position="119"/>
    </location>
</feature>
<evidence type="ECO:0000256" key="18">
    <source>
        <dbReference type="RuleBase" id="RU003651"/>
    </source>
</evidence>
<evidence type="ECO:0000256" key="9">
    <source>
        <dbReference type="ARBA" id="ARBA00022801"/>
    </source>
</evidence>
<sequence>MIYRILTSSESSSQELTWEEFRASLLDKGLVEKLIVVNKKEVRVQTRKLGDVSTNVTPSYYFSIASIDSFERRLDSAQESLGVPLNERIPVSYISEQSLMGYLMPVLPTLVLFGSIIWISKKFTSGGAGGGPGGMGGIFNIGKSKAKLFNQETDVNVKFKDVAGMEEAKEEIMEFVSFLKDPKRYERLGAKIPRGAVLSGPPGTGKTLIAKATAGEAGVPFLSVSGSEFVEMFVGVGASRVRDLFKTAREMSPSIIFIDEIDAIGKKRNEGGFSGGNDERESTLNQLLVEMDGFNTSDHVVVLAGTNLPDVLDPALLRPGRFDRHVSIDNPSVEGRKEIFMVHLKKITTNLDRSQLAGRLAALSPGFSGANIANTCNEAALIAAREDADSVITKHFEQAIERIIGGLERKSRVLNPEEKRTVAYHEAGHAICGWYFKYADPLLKVSIIPRGSGTLGYAQYLPPDVHLMSYKQLMDRMAMTLGGRTSEEMHFSSVTSGGSDDFKKVTQMATAMVTKYGMSAKLGTVSLSLGEDGYKKPFSEETAKIIDEEVKKIVDEAYLQCSNLLKEKKAEVALVAEELLKKEVITREDMIRLLGKRAFVERNDAFDKYLDNRDGPKTEGPVVNV</sequence>
<comment type="cofactor">
    <cofactor evidence="1">
        <name>Zn(2+)</name>
        <dbReference type="ChEBI" id="CHEBI:29105"/>
    </cofactor>
</comment>
<dbReference type="Proteomes" id="UP000095009">
    <property type="component" value="Unassembled WGS sequence"/>
</dbReference>
<comment type="similarity">
    <text evidence="18">Belongs to the AAA ATPase family.</text>
</comment>
<evidence type="ECO:0000256" key="19">
    <source>
        <dbReference type="SAM" id="Phobius"/>
    </source>
</evidence>
<gene>
    <name evidence="21" type="ORF">NADFUDRAFT_27809</name>
</gene>
<dbReference type="GO" id="GO:0016887">
    <property type="term" value="F:ATP hydrolysis activity"/>
    <property type="evidence" value="ECO:0007669"/>
    <property type="project" value="InterPro"/>
</dbReference>
<comment type="catalytic activity">
    <reaction evidence="16">
        <text>ATP + H2O = ADP + phosphate + H(+)</text>
        <dbReference type="Rhea" id="RHEA:13065"/>
        <dbReference type="ChEBI" id="CHEBI:15377"/>
        <dbReference type="ChEBI" id="CHEBI:15378"/>
        <dbReference type="ChEBI" id="CHEBI:30616"/>
        <dbReference type="ChEBI" id="CHEBI:43474"/>
        <dbReference type="ChEBI" id="CHEBI:456216"/>
    </reaction>
    <physiologicalReaction direction="left-to-right" evidence="16">
        <dbReference type="Rhea" id="RHEA:13066"/>
    </physiologicalReaction>
</comment>
<dbReference type="PANTHER" id="PTHR43655:SF2">
    <property type="entry name" value="AFG3 LIKE MATRIX AAA PEPTIDASE SUBUNIT 2, ISOFORM A"/>
    <property type="match status" value="1"/>
</dbReference>
<dbReference type="AlphaFoldDB" id="A0A1E3PEY3"/>
<dbReference type="GO" id="GO:0006465">
    <property type="term" value="P:signal peptide processing"/>
    <property type="evidence" value="ECO:0007669"/>
    <property type="project" value="UniProtKB-ARBA"/>
</dbReference>
<evidence type="ECO:0000256" key="16">
    <source>
        <dbReference type="ARBA" id="ARBA00048778"/>
    </source>
</evidence>
<keyword evidence="8 18" id="KW-0547">Nucleotide-binding</keyword>
<dbReference type="FunFam" id="3.40.50.300:FF:000001">
    <property type="entry name" value="ATP-dependent zinc metalloprotease FtsH"/>
    <property type="match status" value="1"/>
</dbReference>
<dbReference type="InterPro" id="IPR000642">
    <property type="entry name" value="Peptidase_M41"/>
</dbReference>
<dbReference type="InterPro" id="IPR005936">
    <property type="entry name" value="FtsH"/>
</dbReference>
<evidence type="ECO:0000256" key="17">
    <source>
        <dbReference type="ARBA" id="ARBA00065348"/>
    </source>
</evidence>
<dbReference type="NCBIfam" id="TIGR01241">
    <property type="entry name" value="FtsH_fam"/>
    <property type="match status" value="1"/>
</dbReference>
<keyword evidence="12 19" id="KW-1133">Transmembrane helix</keyword>
<dbReference type="Gene3D" id="3.40.50.300">
    <property type="entry name" value="P-loop containing nucleotide triphosphate hydrolases"/>
    <property type="match status" value="1"/>
</dbReference>
<dbReference type="InterPro" id="IPR003593">
    <property type="entry name" value="AAA+_ATPase"/>
</dbReference>
<dbReference type="GO" id="GO:0005745">
    <property type="term" value="C:m-AAA complex"/>
    <property type="evidence" value="ECO:0007669"/>
    <property type="project" value="TreeGrafter"/>
</dbReference>